<accession>A0AAV3TZG3</accession>
<organism evidence="2 3">
    <name type="scientific">Halioxenophilus aromaticivorans</name>
    <dbReference type="NCBI Taxonomy" id="1306992"/>
    <lineage>
        <taxon>Bacteria</taxon>
        <taxon>Pseudomonadati</taxon>
        <taxon>Pseudomonadota</taxon>
        <taxon>Gammaproteobacteria</taxon>
        <taxon>Alteromonadales</taxon>
        <taxon>Alteromonadaceae</taxon>
        <taxon>Halioxenophilus</taxon>
    </lineage>
</organism>
<sequence length="252" mass="27956">MTWIWLRGLGRESAHWGGLPRKVEQATGDKVIALDMPGVGRKRDQRCPLRMDAVVRQLRQETAGLDNIKILAMSLGGSVALNWAASDARVKQVVLVNSSSKLSFFTKRLRFIPAVRMLSSYLSKNSHEERERKVLATLSNNSRASAQVNSLWAEVARRRPVALTQVFRQIALAGFSRLPTPSQMVHCSVQVFASRNDRLVSADCSRKLADYYQCSLVTHPEAGHELALDDPDWLLNQIKSFSVSGAITPAGC</sequence>
<dbReference type="Pfam" id="PF12697">
    <property type="entry name" value="Abhydrolase_6"/>
    <property type="match status" value="1"/>
</dbReference>
<comment type="caution">
    <text evidence="2">The sequence shown here is derived from an EMBL/GenBank/DDBJ whole genome shotgun (WGS) entry which is preliminary data.</text>
</comment>
<proteinExistence type="predicted"/>
<dbReference type="PANTHER" id="PTHR43689">
    <property type="entry name" value="HYDROLASE"/>
    <property type="match status" value="1"/>
</dbReference>
<dbReference type="AlphaFoldDB" id="A0AAV3TZG3"/>
<evidence type="ECO:0000313" key="2">
    <source>
        <dbReference type="EMBL" id="GAA4935323.1"/>
    </source>
</evidence>
<dbReference type="PANTHER" id="PTHR43689:SF8">
    <property type="entry name" value="ALPHA_BETA-HYDROLASES SUPERFAMILY PROTEIN"/>
    <property type="match status" value="1"/>
</dbReference>
<gene>
    <name evidence="2" type="ORF">GCM10025791_10890</name>
</gene>
<evidence type="ECO:0000313" key="3">
    <source>
        <dbReference type="Proteomes" id="UP001409585"/>
    </source>
</evidence>
<dbReference type="EMBL" id="BAABLX010000007">
    <property type="protein sequence ID" value="GAA4935323.1"/>
    <property type="molecule type" value="Genomic_DNA"/>
</dbReference>
<dbReference type="PRINTS" id="PR00111">
    <property type="entry name" value="ABHYDROLASE"/>
</dbReference>
<keyword evidence="3" id="KW-1185">Reference proteome</keyword>
<protein>
    <recommendedName>
        <fullName evidence="1">AB hydrolase-1 domain-containing protein</fullName>
    </recommendedName>
</protein>
<reference evidence="3" key="1">
    <citation type="journal article" date="2019" name="Int. J. Syst. Evol. Microbiol.">
        <title>The Global Catalogue of Microorganisms (GCM) 10K type strain sequencing project: providing services to taxonomists for standard genome sequencing and annotation.</title>
        <authorList>
            <consortium name="The Broad Institute Genomics Platform"/>
            <consortium name="The Broad Institute Genome Sequencing Center for Infectious Disease"/>
            <person name="Wu L."/>
            <person name="Ma J."/>
        </authorList>
    </citation>
    <scope>NUCLEOTIDE SEQUENCE [LARGE SCALE GENOMIC DNA]</scope>
    <source>
        <strain evidence="3">JCM 19134</strain>
    </source>
</reference>
<dbReference type="Gene3D" id="3.40.50.1820">
    <property type="entry name" value="alpha/beta hydrolase"/>
    <property type="match status" value="1"/>
</dbReference>
<dbReference type="RefSeq" id="WP_345418263.1">
    <property type="nucleotide sequence ID" value="NZ_AP031496.1"/>
</dbReference>
<name>A0AAV3TZG3_9ALTE</name>
<dbReference type="InterPro" id="IPR000073">
    <property type="entry name" value="AB_hydrolase_1"/>
</dbReference>
<evidence type="ECO:0000259" key="1">
    <source>
        <dbReference type="Pfam" id="PF12697"/>
    </source>
</evidence>
<dbReference type="SUPFAM" id="SSF53474">
    <property type="entry name" value="alpha/beta-Hydrolases"/>
    <property type="match status" value="1"/>
</dbReference>
<dbReference type="InterPro" id="IPR029058">
    <property type="entry name" value="AB_hydrolase_fold"/>
</dbReference>
<dbReference type="Proteomes" id="UP001409585">
    <property type="component" value="Unassembled WGS sequence"/>
</dbReference>
<feature type="domain" description="AB hydrolase-1" evidence="1">
    <location>
        <begin position="7"/>
        <end position="234"/>
    </location>
</feature>